<dbReference type="InterPro" id="IPR037103">
    <property type="entry name" value="Tubulin/FtsZ-like_C"/>
</dbReference>
<dbReference type="Gene3D" id="1.10.287.600">
    <property type="entry name" value="Helix hairpin bin"/>
    <property type="match status" value="1"/>
</dbReference>
<dbReference type="AlphaFoldDB" id="A0A9D5C126"/>
<evidence type="ECO:0000256" key="7">
    <source>
        <dbReference type="ARBA" id="ARBA00023212"/>
    </source>
</evidence>
<keyword evidence="10" id="KW-1185">Reference proteome</keyword>
<dbReference type="GO" id="GO:0005525">
    <property type="term" value="F:GTP binding"/>
    <property type="evidence" value="ECO:0007669"/>
    <property type="project" value="UniProtKB-KW"/>
</dbReference>
<evidence type="ECO:0000256" key="2">
    <source>
        <dbReference type="ARBA" id="ARBA00009636"/>
    </source>
</evidence>
<sequence length="197" mass="22636">MSVNPAPPSSHGNLDEQISQLMQCKPLSEQECESNACFVEHGKGILQSQGRLWRKMRFMPASLSSKSHHLLTALVDSRHKMVDKVKNCITNIDPEKKKEKEKVHESLQRICERRLVNFIEWGPASIQVTLSRKSPYVQTAHRVSGLMLANHTSIRHLFSKTLSQYEKPRKKQAFLDNYRKFPMFADNGLSEFDESRG</sequence>
<dbReference type="GO" id="GO:0016593">
    <property type="term" value="C:Cdc73/Paf1 complex"/>
    <property type="evidence" value="ECO:0007669"/>
    <property type="project" value="InterPro"/>
</dbReference>
<accession>A0A9D5C126</accession>
<dbReference type="FunFam" id="1.10.287.600:FF:000004">
    <property type="entry name" value="Tubulin gamma chain"/>
    <property type="match status" value="1"/>
</dbReference>
<protein>
    <recommendedName>
        <fullName evidence="8">Tubulin/FtsZ 2-layer sandwich domain-containing protein</fullName>
    </recommendedName>
</protein>
<dbReference type="InterPro" id="IPR008280">
    <property type="entry name" value="Tub_FtsZ_C"/>
</dbReference>
<comment type="subcellular location">
    <subcellularLocation>
        <location evidence="1">Cytoplasm</location>
        <location evidence="1">Cytoskeleton</location>
        <location evidence="1">Microtubule organizing center</location>
    </subcellularLocation>
</comment>
<keyword evidence="4" id="KW-0493">Microtubule</keyword>
<dbReference type="GO" id="GO:0031122">
    <property type="term" value="P:cytoplasmic microtubule organization"/>
    <property type="evidence" value="ECO:0007669"/>
    <property type="project" value="InterPro"/>
</dbReference>
<dbReference type="PRINTS" id="PR01164">
    <property type="entry name" value="GAMMATUBULIN"/>
</dbReference>
<dbReference type="GO" id="GO:0006368">
    <property type="term" value="P:transcription elongation by RNA polymerase II"/>
    <property type="evidence" value="ECO:0007669"/>
    <property type="project" value="InterPro"/>
</dbReference>
<evidence type="ECO:0000313" key="9">
    <source>
        <dbReference type="EMBL" id="KAJ0964450.1"/>
    </source>
</evidence>
<feature type="domain" description="Tubulin/FtsZ 2-layer sandwich" evidence="8">
    <location>
        <begin position="99"/>
        <end position="161"/>
    </location>
</feature>
<dbReference type="InterPro" id="IPR007149">
    <property type="entry name" value="Leo1"/>
</dbReference>
<name>A0A9D5C126_9LILI</name>
<comment type="caution">
    <text evidence="9">The sequence shown here is derived from an EMBL/GenBank/DDBJ whole genome shotgun (WGS) entry which is preliminary data.</text>
</comment>
<dbReference type="GO" id="GO:1990269">
    <property type="term" value="F:RNA polymerase II C-terminal domain phosphoserine binding"/>
    <property type="evidence" value="ECO:0007669"/>
    <property type="project" value="TreeGrafter"/>
</dbReference>
<comment type="similarity">
    <text evidence="2">Belongs to the tubulin family.</text>
</comment>
<evidence type="ECO:0000256" key="1">
    <source>
        <dbReference type="ARBA" id="ARBA00004267"/>
    </source>
</evidence>
<keyword evidence="6" id="KW-0342">GTP-binding</keyword>
<evidence type="ECO:0000256" key="6">
    <source>
        <dbReference type="ARBA" id="ARBA00023134"/>
    </source>
</evidence>
<dbReference type="InterPro" id="IPR023123">
    <property type="entry name" value="Tubulin_C"/>
</dbReference>
<reference evidence="9" key="1">
    <citation type="submission" date="2021-03" db="EMBL/GenBank/DDBJ databases">
        <authorList>
            <person name="Li Z."/>
            <person name="Yang C."/>
        </authorList>
    </citation>
    <scope>NUCLEOTIDE SEQUENCE</scope>
    <source>
        <strain evidence="9">Dzin_1.0</strain>
        <tissue evidence="9">Leaf</tissue>
    </source>
</reference>
<keyword evidence="3" id="KW-0963">Cytoplasm</keyword>
<dbReference type="InterPro" id="IPR002454">
    <property type="entry name" value="Gamma_tubulin"/>
</dbReference>
<dbReference type="Proteomes" id="UP001085076">
    <property type="component" value="Miscellaneous, Linkage group lg09"/>
</dbReference>
<dbReference type="OrthoDB" id="1919198at2759"/>
<proteinExistence type="inferred from homology"/>
<dbReference type="InterPro" id="IPR018316">
    <property type="entry name" value="Tubulin/FtsZ_2-layer-sand-dom"/>
</dbReference>
<dbReference type="PANTHER" id="PTHR23146:SF0">
    <property type="entry name" value="RNA POLYMERASE-ASSOCIATED PROTEIN LEO1"/>
    <property type="match status" value="1"/>
</dbReference>
<keyword evidence="7" id="KW-0206">Cytoskeleton</keyword>
<evidence type="ECO:0000313" key="10">
    <source>
        <dbReference type="Proteomes" id="UP001085076"/>
    </source>
</evidence>
<keyword evidence="5" id="KW-0547">Nucleotide-binding</keyword>
<dbReference type="Pfam" id="PF03953">
    <property type="entry name" value="Tubulin_C"/>
    <property type="match status" value="1"/>
</dbReference>
<dbReference type="GO" id="GO:0000930">
    <property type="term" value="C:gamma-tubulin complex"/>
    <property type="evidence" value="ECO:0007669"/>
    <property type="project" value="InterPro"/>
</dbReference>
<evidence type="ECO:0000259" key="8">
    <source>
        <dbReference type="Pfam" id="PF03953"/>
    </source>
</evidence>
<reference evidence="9" key="2">
    <citation type="journal article" date="2022" name="Hortic Res">
        <title>The genome of Dioscorea zingiberensis sheds light on the biosynthesis, origin and evolution of the medicinally important diosgenin saponins.</title>
        <authorList>
            <person name="Li Y."/>
            <person name="Tan C."/>
            <person name="Li Z."/>
            <person name="Guo J."/>
            <person name="Li S."/>
            <person name="Chen X."/>
            <person name="Wang C."/>
            <person name="Dai X."/>
            <person name="Yang H."/>
            <person name="Song W."/>
            <person name="Hou L."/>
            <person name="Xu J."/>
            <person name="Tong Z."/>
            <person name="Xu A."/>
            <person name="Yuan X."/>
            <person name="Wang W."/>
            <person name="Yang Q."/>
            <person name="Chen L."/>
            <person name="Sun Z."/>
            <person name="Wang K."/>
            <person name="Pan B."/>
            <person name="Chen J."/>
            <person name="Bao Y."/>
            <person name="Liu F."/>
            <person name="Qi X."/>
            <person name="Gang D.R."/>
            <person name="Wen J."/>
            <person name="Li J."/>
        </authorList>
    </citation>
    <scope>NUCLEOTIDE SEQUENCE</scope>
    <source>
        <strain evidence="9">Dzin_1.0</strain>
    </source>
</reference>
<dbReference type="Gene3D" id="3.30.1330.20">
    <property type="entry name" value="Tubulin/FtsZ, C-terminal domain"/>
    <property type="match status" value="1"/>
</dbReference>
<evidence type="ECO:0000256" key="5">
    <source>
        <dbReference type="ARBA" id="ARBA00022741"/>
    </source>
</evidence>
<dbReference type="GO" id="GO:0007020">
    <property type="term" value="P:microtubule nucleation"/>
    <property type="evidence" value="ECO:0007669"/>
    <property type="project" value="InterPro"/>
</dbReference>
<evidence type="ECO:0000256" key="4">
    <source>
        <dbReference type="ARBA" id="ARBA00022701"/>
    </source>
</evidence>
<dbReference type="EMBL" id="JAGGNH010000009">
    <property type="protein sequence ID" value="KAJ0964450.1"/>
    <property type="molecule type" value="Genomic_DNA"/>
</dbReference>
<dbReference type="SUPFAM" id="SSF55307">
    <property type="entry name" value="Tubulin C-terminal domain-like"/>
    <property type="match status" value="1"/>
</dbReference>
<organism evidence="9 10">
    <name type="scientific">Dioscorea zingiberensis</name>
    <dbReference type="NCBI Taxonomy" id="325984"/>
    <lineage>
        <taxon>Eukaryota</taxon>
        <taxon>Viridiplantae</taxon>
        <taxon>Streptophyta</taxon>
        <taxon>Embryophyta</taxon>
        <taxon>Tracheophyta</taxon>
        <taxon>Spermatophyta</taxon>
        <taxon>Magnoliopsida</taxon>
        <taxon>Liliopsida</taxon>
        <taxon>Dioscoreales</taxon>
        <taxon>Dioscoreaceae</taxon>
        <taxon>Dioscorea</taxon>
    </lineage>
</organism>
<evidence type="ECO:0000256" key="3">
    <source>
        <dbReference type="ARBA" id="ARBA00022490"/>
    </source>
</evidence>
<dbReference type="GO" id="GO:0005874">
    <property type="term" value="C:microtubule"/>
    <property type="evidence" value="ECO:0007669"/>
    <property type="project" value="UniProtKB-KW"/>
</dbReference>
<gene>
    <name evidence="9" type="ORF">J5N97_029572</name>
</gene>
<dbReference type="PANTHER" id="PTHR23146">
    <property type="entry name" value="LEO1 PROTEIN"/>
    <property type="match status" value="1"/>
</dbReference>
<dbReference type="GO" id="GO:0032968">
    <property type="term" value="P:positive regulation of transcription elongation by RNA polymerase II"/>
    <property type="evidence" value="ECO:0007669"/>
    <property type="project" value="TreeGrafter"/>
</dbReference>